<dbReference type="AlphaFoldDB" id="A0AA39Q106"/>
<gene>
    <name evidence="1" type="ORF">EDD18DRAFT_383429</name>
</gene>
<organism evidence="1 2">
    <name type="scientific">Armillaria luteobubalina</name>
    <dbReference type="NCBI Taxonomy" id="153913"/>
    <lineage>
        <taxon>Eukaryota</taxon>
        <taxon>Fungi</taxon>
        <taxon>Dikarya</taxon>
        <taxon>Basidiomycota</taxon>
        <taxon>Agaricomycotina</taxon>
        <taxon>Agaricomycetes</taxon>
        <taxon>Agaricomycetidae</taxon>
        <taxon>Agaricales</taxon>
        <taxon>Marasmiineae</taxon>
        <taxon>Physalacriaceae</taxon>
        <taxon>Armillaria</taxon>
    </lineage>
</organism>
<evidence type="ECO:0000313" key="1">
    <source>
        <dbReference type="EMBL" id="KAK0494131.1"/>
    </source>
</evidence>
<keyword evidence="2" id="KW-1185">Reference proteome</keyword>
<name>A0AA39Q106_9AGAR</name>
<evidence type="ECO:0000313" key="2">
    <source>
        <dbReference type="Proteomes" id="UP001175228"/>
    </source>
</evidence>
<proteinExistence type="predicted"/>
<accession>A0AA39Q106</accession>
<dbReference type="Proteomes" id="UP001175228">
    <property type="component" value="Unassembled WGS sequence"/>
</dbReference>
<comment type="caution">
    <text evidence="1">The sequence shown here is derived from an EMBL/GenBank/DDBJ whole genome shotgun (WGS) entry which is preliminary data.</text>
</comment>
<reference evidence="1" key="1">
    <citation type="submission" date="2023-06" db="EMBL/GenBank/DDBJ databases">
        <authorList>
            <consortium name="Lawrence Berkeley National Laboratory"/>
            <person name="Ahrendt S."/>
            <person name="Sahu N."/>
            <person name="Indic B."/>
            <person name="Wong-Bajracharya J."/>
            <person name="Merenyi Z."/>
            <person name="Ke H.-M."/>
            <person name="Monk M."/>
            <person name="Kocsube S."/>
            <person name="Drula E."/>
            <person name="Lipzen A."/>
            <person name="Balint B."/>
            <person name="Henrissat B."/>
            <person name="Andreopoulos B."/>
            <person name="Martin F.M."/>
            <person name="Harder C.B."/>
            <person name="Rigling D."/>
            <person name="Ford K.L."/>
            <person name="Foster G.D."/>
            <person name="Pangilinan J."/>
            <person name="Papanicolaou A."/>
            <person name="Barry K."/>
            <person name="LaButti K."/>
            <person name="Viragh M."/>
            <person name="Koriabine M."/>
            <person name="Yan M."/>
            <person name="Riley R."/>
            <person name="Champramary S."/>
            <person name="Plett K.L."/>
            <person name="Tsai I.J."/>
            <person name="Slot J."/>
            <person name="Sipos G."/>
            <person name="Plett J."/>
            <person name="Nagy L.G."/>
            <person name="Grigoriev I.V."/>
        </authorList>
    </citation>
    <scope>NUCLEOTIDE SEQUENCE</scope>
    <source>
        <strain evidence="1">HWK02</strain>
    </source>
</reference>
<dbReference type="EMBL" id="JAUEPU010000022">
    <property type="protein sequence ID" value="KAK0494131.1"/>
    <property type="molecule type" value="Genomic_DNA"/>
</dbReference>
<protein>
    <submittedName>
        <fullName evidence="1">Uncharacterized protein</fullName>
    </submittedName>
</protein>
<sequence>MNARAVFVAVFCIPLSVPPDHDKTSSCGFVLMAVSETLHQAFAVIQSHFRQQIADERSDLAHFRTATACCYNGDQR</sequence>